<dbReference type="Proteomes" id="UP000326354">
    <property type="component" value="Chromosome"/>
</dbReference>
<reference evidence="1 2" key="1">
    <citation type="submission" date="2019-08" db="EMBL/GenBank/DDBJ databases">
        <title>Complete genome sequence of Candidatus Uab amorphum.</title>
        <authorList>
            <person name="Shiratori T."/>
            <person name="Suzuki S."/>
            <person name="Kakizawa Y."/>
            <person name="Ishida K."/>
        </authorList>
    </citation>
    <scope>NUCLEOTIDE SEQUENCE [LARGE SCALE GENOMIC DNA]</scope>
    <source>
        <strain evidence="1 2">SRT547</strain>
    </source>
</reference>
<proteinExistence type="predicted"/>
<evidence type="ECO:0000313" key="2">
    <source>
        <dbReference type="Proteomes" id="UP000326354"/>
    </source>
</evidence>
<dbReference type="EMBL" id="AP019860">
    <property type="protein sequence ID" value="BBM87106.1"/>
    <property type="molecule type" value="Genomic_DNA"/>
</dbReference>
<evidence type="ECO:0000313" key="1">
    <source>
        <dbReference type="EMBL" id="BBM87106.1"/>
    </source>
</evidence>
<organism evidence="1 2">
    <name type="scientific">Uabimicrobium amorphum</name>
    <dbReference type="NCBI Taxonomy" id="2596890"/>
    <lineage>
        <taxon>Bacteria</taxon>
        <taxon>Pseudomonadati</taxon>
        <taxon>Planctomycetota</taxon>
        <taxon>Candidatus Uabimicrobiia</taxon>
        <taxon>Candidatus Uabimicrobiales</taxon>
        <taxon>Candidatus Uabimicrobiaceae</taxon>
        <taxon>Candidatus Uabimicrobium</taxon>
    </lineage>
</organism>
<sequence>MNKHEQLIDYDKMIVKYKGIWNFDKITTDNEIAVRIAFSFCLTRGGAGAEYLASILINKYSYMQPSVDIWWLNTKLDDQVRMLAFNVICFDKEPHKIQGGWELMKELLEKYEVK</sequence>
<dbReference type="RefSeq" id="WP_151971135.1">
    <property type="nucleotide sequence ID" value="NZ_AP019860.1"/>
</dbReference>
<gene>
    <name evidence="1" type="ORF">UABAM_05509</name>
</gene>
<dbReference type="AlphaFoldDB" id="A0A5S9IT20"/>
<protein>
    <submittedName>
        <fullName evidence="1">Uncharacterized protein</fullName>
    </submittedName>
</protein>
<name>A0A5S9IT20_UABAM</name>
<keyword evidence="2" id="KW-1185">Reference proteome</keyword>
<accession>A0A5S9IT20</accession>
<dbReference type="KEGG" id="uam:UABAM_05509"/>